<feature type="region of interest" description="Disordered" evidence="5">
    <location>
        <begin position="52"/>
        <end position="82"/>
    </location>
</feature>
<dbReference type="GO" id="GO:0003677">
    <property type="term" value="F:DNA binding"/>
    <property type="evidence" value="ECO:0007669"/>
    <property type="project" value="UniProtKB-KW"/>
</dbReference>
<comment type="subcellular location">
    <subcellularLocation>
        <location evidence="1">Cytoplasm</location>
        <location evidence="1">Nucleoid</location>
    </subcellularLocation>
</comment>
<protein>
    <submittedName>
        <fullName evidence="7">H-NS histone</fullName>
    </submittedName>
</protein>
<keyword evidence="3" id="KW-0963">Cytoplasm</keyword>
<dbReference type="Pfam" id="PF00816">
    <property type="entry name" value="Histone_HNS"/>
    <property type="match status" value="1"/>
</dbReference>
<dbReference type="SMART" id="SM00528">
    <property type="entry name" value="HNS"/>
    <property type="match status" value="1"/>
</dbReference>
<evidence type="ECO:0000259" key="6">
    <source>
        <dbReference type="SMART" id="SM00528"/>
    </source>
</evidence>
<name>A0A2T3Y1G9_9BURK</name>
<evidence type="ECO:0000256" key="5">
    <source>
        <dbReference type="SAM" id="MobiDB-lite"/>
    </source>
</evidence>
<dbReference type="PANTHER" id="PTHR38097:SF2">
    <property type="entry name" value="DNA-BINDING PROTEIN STPA"/>
    <property type="match status" value="1"/>
</dbReference>
<evidence type="ECO:0000256" key="1">
    <source>
        <dbReference type="ARBA" id="ARBA00004453"/>
    </source>
</evidence>
<dbReference type="PANTHER" id="PTHR38097">
    <property type="match status" value="1"/>
</dbReference>
<dbReference type="InterPro" id="IPR027444">
    <property type="entry name" value="H-NS_C_dom"/>
</dbReference>
<dbReference type="EMBL" id="PYUC01000001">
    <property type="protein sequence ID" value="PTB22598.1"/>
    <property type="molecule type" value="Genomic_DNA"/>
</dbReference>
<organism evidence="7 8">
    <name type="scientific">Trinickia symbiotica</name>
    <dbReference type="NCBI Taxonomy" id="863227"/>
    <lineage>
        <taxon>Bacteria</taxon>
        <taxon>Pseudomonadati</taxon>
        <taxon>Pseudomonadota</taxon>
        <taxon>Betaproteobacteria</taxon>
        <taxon>Burkholderiales</taxon>
        <taxon>Burkholderiaceae</taxon>
        <taxon>Trinickia</taxon>
    </lineage>
</organism>
<accession>A0A2T3Y1G9</accession>
<comment type="caution">
    <text evidence="7">The sequence shown here is derived from an EMBL/GenBank/DDBJ whole genome shotgun (WGS) entry which is preliminary data.</text>
</comment>
<proteinExistence type="inferred from homology"/>
<dbReference type="RefSeq" id="WP_107148983.1">
    <property type="nucleotide sequence ID" value="NZ_PYUC01000001.1"/>
</dbReference>
<keyword evidence="4" id="KW-0238">DNA-binding</keyword>
<reference evidence="7 8" key="1">
    <citation type="submission" date="2018-03" db="EMBL/GenBank/DDBJ databases">
        <title>Whole genome analyses suggest that Burkholderia sensu lato contains two further novel genera in the rhizoxinica-symbiotica group Mycetohabitans gen. nov., and Trinickia gen. nov.: implications for the evolution of diazotrophy and nodulation in the Burkholderiaceae.</title>
        <authorList>
            <person name="Estrada De Los Santos P."/>
            <person name="Palmer M."/>
            <person name="Chavez-Ramirez B."/>
            <person name="Steenkamp E.T."/>
            <person name="Hirsch A.M."/>
            <person name="Manyaka P."/>
            <person name="Maluk M."/>
            <person name="Lafos M."/>
            <person name="Crook M."/>
            <person name="Gross E."/>
            <person name="Simon M.F."/>
            <person name="Bueno Dos Reis Junior F."/>
            <person name="Poole P.S."/>
            <person name="Venter S.N."/>
            <person name="James E.K."/>
        </authorList>
    </citation>
    <scope>NUCLEOTIDE SEQUENCE [LARGE SCALE GENOMIC DNA]</scope>
    <source>
        <strain evidence="7 8">JPY-366</strain>
    </source>
</reference>
<dbReference type="Gene3D" id="4.10.430.30">
    <property type="match status" value="1"/>
</dbReference>
<dbReference type="GO" id="GO:0009295">
    <property type="term" value="C:nucleoid"/>
    <property type="evidence" value="ECO:0007669"/>
    <property type="project" value="UniProtKB-SubCell"/>
</dbReference>
<evidence type="ECO:0000256" key="4">
    <source>
        <dbReference type="ARBA" id="ARBA00023125"/>
    </source>
</evidence>
<dbReference type="Proteomes" id="UP000240638">
    <property type="component" value="Unassembled WGS sequence"/>
</dbReference>
<evidence type="ECO:0000313" key="8">
    <source>
        <dbReference type="Proteomes" id="UP000240638"/>
    </source>
</evidence>
<evidence type="ECO:0000256" key="3">
    <source>
        <dbReference type="ARBA" id="ARBA00022490"/>
    </source>
</evidence>
<comment type="similarity">
    <text evidence="2">Belongs to the histone-like protein H-NS family.</text>
</comment>
<sequence>MATYRQLTEQLAKVQAQMAAAREKEMATAIAQIKEQIAEYGITAEELGFSDRRSRGTRAAKSAPKYLNPQTGQTWSGRGRRPMWLGKRPEKFLIKD</sequence>
<dbReference type="AlphaFoldDB" id="A0A2T3Y1G9"/>
<gene>
    <name evidence="7" type="ORF">C9I57_02150</name>
</gene>
<feature type="domain" description="DNA-binding protein H-NS-like C-terminal" evidence="6">
    <location>
        <begin position="56"/>
        <end position="94"/>
    </location>
</feature>
<evidence type="ECO:0000256" key="2">
    <source>
        <dbReference type="ARBA" id="ARBA00010610"/>
    </source>
</evidence>
<dbReference type="SUPFAM" id="SSF81273">
    <property type="entry name" value="H-NS histone-like proteins"/>
    <property type="match status" value="1"/>
</dbReference>
<evidence type="ECO:0000313" key="7">
    <source>
        <dbReference type="EMBL" id="PTB22598.1"/>
    </source>
</evidence>